<dbReference type="Pfam" id="PF00085">
    <property type="entry name" value="Thioredoxin"/>
    <property type="match status" value="1"/>
</dbReference>
<evidence type="ECO:0000256" key="1">
    <source>
        <dbReference type="ARBA" id="ARBA00008987"/>
    </source>
</evidence>
<protein>
    <submittedName>
        <fullName evidence="3">Thioredoxin-like protein</fullName>
    </submittedName>
</protein>
<dbReference type="InterPro" id="IPR036249">
    <property type="entry name" value="Thioredoxin-like_sf"/>
</dbReference>
<evidence type="ECO:0000313" key="3">
    <source>
        <dbReference type="EMBL" id="BAD42332.1"/>
    </source>
</evidence>
<dbReference type="AlphaFoldDB" id="Q68BL1"/>
<organism evidence="3">
    <name type="scientific">Nannochloris bacillaris</name>
    <name type="common">Green alga</name>
    <dbReference type="NCBI Taxonomy" id="76111"/>
    <lineage>
        <taxon>Eukaryota</taxon>
        <taxon>Viridiplantae</taxon>
        <taxon>Chlorophyta</taxon>
        <taxon>core chlorophytes</taxon>
        <taxon>Trebouxiophyceae</taxon>
        <taxon>Chlorellales</taxon>
        <taxon>Chlorellaceae</taxon>
        <taxon>Nannochloris</taxon>
    </lineage>
</organism>
<dbReference type="PANTHER" id="PTHR43601">
    <property type="entry name" value="THIOREDOXIN, MITOCHONDRIAL"/>
    <property type="match status" value="1"/>
</dbReference>
<name>Q68BL1_NANBA</name>
<dbReference type="InterPro" id="IPR013766">
    <property type="entry name" value="Thioredoxin_domain"/>
</dbReference>
<dbReference type="GO" id="GO:0045454">
    <property type="term" value="P:cell redox homeostasis"/>
    <property type="evidence" value="ECO:0007669"/>
    <property type="project" value="TreeGrafter"/>
</dbReference>
<accession>Q68BL1</accession>
<dbReference type="SUPFAM" id="SSF52833">
    <property type="entry name" value="Thioredoxin-like"/>
    <property type="match status" value="1"/>
</dbReference>
<comment type="similarity">
    <text evidence="1">Belongs to the thioredoxin family.</text>
</comment>
<sequence>MAQSFRISSMRCSVSGVHQPAFSGAQTVRTSVKKQPLLNVSPARRLQTQRSVPAHAEAETAPAPATEGWWTVDLPANFVHVESVQELVDELGEGARLDQLVVVDFFAPWCRACKALFPKFKKLCIENPNVRFVGINFEENKGLARSLGVKVLPFFHFYRGAEGRVGAFSASVSKVQLLRDAIADFSSERCFLEEVPEAPLPEFPSILPGGSLGGKNVAIPSGKDAELVA</sequence>
<dbReference type="PROSITE" id="PS51352">
    <property type="entry name" value="THIOREDOXIN_2"/>
    <property type="match status" value="1"/>
</dbReference>
<reference evidence="3" key="1">
    <citation type="journal article" date="2005" name="Phycol. Res.">
        <title>Isolation and molecular characterization of rbcS in the unicellular green alga Nannochloris bacillaris (Chlorophyta, Trebouxiophyceae).</title>
        <authorList>
            <person name="Yamazaki T."/>
            <person name="Yamamot M."/>
            <person name="Sakamoto W."/>
            <person name="Kawano S."/>
        </authorList>
    </citation>
    <scope>NUCLEOTIDE SEQUENCE</scope>
</reference>
<proteinExistence type="inferred from homology"/>
<evidence type="ECO:0000259" key="2">
    <source>
        <dbReference type="PROSITE" id="PS51352"/>
    </source>
</evidence>
<dbReference type="PANTHER" id="PTHR43601:SF32">
    <property type="entry name" value="THIOREDOXIN-LIKE 2-2, CHLOROPLASTIC"/>
    <property type="match status" value="1"/>
</dbReference>
<feature type="domain" description="Thioredoxin" evidence="2">
    <location>
        <begin position="52"/>
        <end position="187"/>
    </location>
</feature>
<dbReference type="CDD" id="cd02947">
    <property type="entry name" value="TRX_family"/>
    <property type="match status" value="1"/>
</dbReference>
<dbReference type="Gene3D" id="3.40.30.10">
    <property type="entry name" value="Glutaredoxin"/>
    <property type="match status" value="1"/>
</dbReference>
<dbReference type="EMBL" id="AB125312">
    <property type="protein sequence ID" value="BAD42332.1"/>
    <property type="molecule type" value="Genomic_DNA"/>
</dbReference>